<protein>
    <recommendedName>
        <fullName evidence="14">Flagellar M-ring protein</fullName>
    </recommendedName>
</protein>
<evidence type="ECO:0000256" key="3">
    <source>
        <dbReference type="ARBA" id="ARBA00007971"/>
    </source>
</evidence>
<evidence type="ECO:0000256" key="7">
    <source>
        <dbReference type="ARBA" id="ARBA00023136"/>
    </source>
</evidence>
<feature type="transmembrane region" description="Helical" evidence="9">
    <location>
        <begin position="414"/>
        <end position="433"/>
    </location>
</feature>
<sequence length="455" mass="48807">MFLGLGAITNKSKPIFIVFVVAVAVLFSGVLYWIFYPRQAVLISGGDSRKILEVSTVLDKEKVPYSLVEDGQAITVPESALNNAKLKVFAADANLAHEVGLEIFSGGDLGMTDFTQHVNLVRALQGELSRTIGNLPGIGSARVHISVPEMSAGTRSRILQPKAAVTVTMSTKNDFLPEERVLAIQQVVAAAIPGLRLDEVSVIDGSGRPISGANESSAGSYGRHAQEAYLEGKVRQVLSPVVGASGGLSVAVAITYSQQHRKTLKEEPLAAGAYKQIPVGVLQSKRLHGAEVLAEDESVTDGVEGSAKQDEDLTFATGKFVEQVDEGPSAIIRLSASVIIRDPENPLSDDAYTNIVADALGMDTQRGDRVSVQVLESQVLNKDPLSSANIPIEKADRVAVIDGTADEPGPRYRVWFLSLLAFVFVVVGSVYLFRRTQSRRDVLVAELRALLSRLH</sequence>
<keyword evidence="6 9" id="KW-1133">Transmembrane helix</keyword>
<evidence type="ECO:0000256" key="9">
    <source>
        <dbReference type="SAM" id="Phobius"/>
    </source>
</evidence>
<comment type="similarity">
    <text evidence="3">Belongs to the FliF family.</text>
</comment>
<name>A0ABQ6BRZ1_9NEIS</name>
<proteinExistence type="inferred from homology"/>
<comment type="caution">
    <text evidence="12">The sequence shown here is derived from an EMBL/GenBank/DDBJ whole genome shotgun (WGS) entry which is preliminary data.</text>
</comment>
<keyword evidence="7 9" id="KW-0472">Membrane</keyword>
<dbReference type="InterPro" id="IPR045851">
    <property type="entry name" value="AMP-bd_C_sf"/>
</dbReference>
<comment type="subcellular location">
    <subcellularLocation>
        <location evidence="1">Bacterial flagellum basal body</location>
    </subcellularLocation>
    <subcellularLocation>
        <location evidence="2">Cell membrane</location>
        <topology evidence="2">Multi-pass membrane protein</topology>
    </subcellularLocation>
</comment>
<dbReference type="Pfam" id="PF08345">
    <property type="entry name" value="YscJ_FliF_C"/>
    <property type="match status" value="1"/>
</dbReference>
<keyword evidence="13" id="KW-1185">Reference proteome</keyword>
<evidence type="ECO:0000259" key="11">
    <source>
        <dbReference type="Pfam" id="PF08345"/>
    </source>
</evidence>
<dbReference type="InterPro" id="IPR043427">
    <property type="entry name" value="YscJ/FliF"/>
</dbReference>
<feature type="transmembrane region" description="Helical" evidence="9">
    <location>
        <begin position="15"/>
        <end position="35"/>
    </location>
</feature>
<evidence type="ECO:0000256" key="5">
    <source>
        <dbReference type="ARBA" id="ARBA00022692"/>
    </source>
</evidence>
<dbReference type="InterPro" id="IPR006182">
    <property type="entry name" value="FliF_N_dom"/>
</dbReference>
<evidence type="ECO:0000256" key="2">
    <source>
        <dbReference type="ARBA" id="ARBA00004651"/>
    </source>
</evidence>
<dbReference type="RefSeq" id="WP_083930636.1">
    <property type="nucleotide sequence ID" value="NZ_BSOZ01000017.1"/>
</dbReference>
<dbReference type="InterPro" id="IPR000067">
    <property type="entry name" value="FlgMring_FliF"/>
</dbReference>
<dbReference type="EMBL" id="BSOZ01000017">
    <property type="protein sequence ID" value="GLS04394.1"/>
    <property type="molecule type" value="Genomic_DNA"/>
</dbReference>
<evidence type="ECO:0008006" key="14">
    <source>
        <dbReference type="Google" id="ProtNLM"/>
    </source>
</evidence>
<gene>
    <name evidence="12" type="ORF">GCM10007860_15410</name>
</gene>
<evidence type="ECO:0000256" key="8">
    <source>
        <dbReference type="ARBA" id="ARBA00023143"/>
    </source>
</evidence>
<dbReference type="PANTHER" id="PTHR30046:SF0">
    <property type="entry name" value="FLAGELLAR M-RING PROTEIN"/>
    <property type="match status" value="1"/>
</dbReference>
<organism evidence="12 13">
    <name type="scientific">Chitiniphilus shinanonensis</name>
    <dbReference type="NCBI Taxonomy" id="553088"/>
    <lineage>
        <taxon>Bacteria</taxon>
        <taxon>Pseudomonadati</taxon>
        <taxon>Pseudomonadota</taxon>
        <taxon>Betaproteobacteria</taxon>
        <taxon>Neisseriales</taxon>
        <taxon>Chitinibacteraceae</taxon>
        <taxon>Chitiniphilus</taxon>
    </lineage>
</organism>
<feature type="domain" description="Flagellar M-ring C-terminal" evidence="11">
    <location>
        <begin position="269"/>
        <end position="374"/>
    </location>
</feature>
<dbReference type="Gene3D" id="3.30.300.30">
    <property type="match status" value="1"/>
</dbReference>
<evidence type="ECO:0000313" key="12">
    <source>
        <dbReference type="EMBL" id="GLS04394.1"/>
    </source>
</evidence>
<evidence type="ECO:0000259" key="10">
    <source>
        <dbReference type="Pfam" id="PF01514"/>
    </source>
</evidence>
<keyword evidence="8" id="KW-0975">Bacterial flagellum</keyword>
<dbReference type="Proteomes" id="UP001156836">
    <property type="component" value="Unassembled WGS sequence"/>
</dbReference>
<dbReference type="PRINTS" id="PR01009">
    <property type="entry name" value="FLGMRINGFLIF"/>
</dbReference>
<dbReference type="PANTHER" id="PTHR30046">
    <property type="entry name" value="FLAGELLAR M-RING PROTEIN"/>
    <property type="match status" value="1"/>
</dbReference>
<accession>A0ABQ6BRZ1</accession>
<keyword evidence="5 9" id="KW-0812">Transmembrane</keyword>
<keyword evidence="4" id="KW-1003">Cell membrane</keyword>
<reference evidence="13" key="1">
    <citation type="journal article" date="2019" name="Int. J. Syst. Evol. Microbiol.">
        <title>The Global Catalogue of Microorganisms (GCM) 10K type strain sequencing project: providing services to taxonomists for standard genome sequencing and annotation.</title>
        <authorList>
            <consortium name="The Broad Institute Genomics Platform"/>
            <consortium name="The Broad Institute Genome Sequencing Center for Infectious Disease"/>
            <person name="Wu L."/>
            <person name="Ma J."/>
        </authorList>
    </citation>
    <scope>NUCLEOTIDE SEQUENCE [LARGE SCALE GENOMIC DNA]</scope>
    <source>
        <strain evidence="13">NBRC 104970</strain>
    </source>
</reference>
<dbReference type="Pfam" id="PF01514">
    <property type="entry name" value="YscJ_FliF"/>
    <property type="match status" value="1"/>
</dbReference>
<feature type="domain" description="Flagellar M-ring N-terminal" evidence="10">
    <location>
        <begin position="37"/>
        <end position="210"/>
    </location>
</feature>
<evidence type="ECO:0000256" key="6">
    <source>
        <dbReference type="ARBA" id="ARBA00022989"/>
    </source>
</evidence>
<evidence type="ECO:0000256" key="4">
    <source>
        <dbReference type="ARBA" id="ARBA00022475"/>
    </source>
</evidence>
<dbReference type="InterPro" id="IPR013556">
    <property type="entry name" value="Flag_M-ring_C"/>
</dbReference>
<evidence type="ECO:0000256" key="1">
    <source>
        <dbReference type="ARBA" id="ARBA00004117"/>
    </source>
</evidence>
<evidence type="ECO:0000313" key="13">
    <source>
        <dbReference type="Proteomes" id="UP001156836"/>
    </source>
</evidence>